<dbReference type="PROSITE" id="PS50943">
    <property type="entry name" value="HTH_CROC1"/>
    <property type="match status" value="1"/>
</dbReference>
<keyword evidence="1 3" id="KW-0238">DNA-binding</keyword>
<dbReference type="Pfam" id="PF13560">
    <property type="entry name" value="HTH_31"/>
    <property type="match status" value="1"/>
</dbReference>
<protein>
    <submittedName>
        <fullName evidence="3">DNA-binding transcriptional regulator, XRE-family HTH domain</fullName>
    </submittedName>
</protein>
<keyword evidence="4" id="KW-1185">Reference proteome</keyword>
<dbReference type="SMART" id="SM00530">
    <property type="entry name" value="HTH_XRE"/>
    <property type="match status" value="1"/>
</dbReference>
<reference evidence="3 4" key="1">
    <citation type="submission" date="2017-04" db="EMBL/GenBank/DDBJ databases">
        <authorList>
            <person name="Afonso C.L."/>
            <person name="Miller P.J."/>
            <person name="Scott M.A."/>
            <person name="Spackman E."/>
            <person name="Goraichik I."/>
            <person name="Dimitrov K.M."/>
            <person name="Suarez D.L."/>
            <person name="Swayne D.E."/>
        </authorList>
    </citation>
    <scope>NUCLEOTIDE SEQUENCE [LARGE SCALE GENOMIC DNA]</scope>
    <source>
        <strain evidence="3 4">USBA 355</strain>
    </source>
</reference>
<dbReference type="STRING" id="560819.SAMN05428998_1537"/>
<sequence length="113" mass="12720">MSLKAELGRAIRHHRERTGLTQLQLGEAIGRSLQAVGNIERGKSFPELETLEAIAHALDTPVREFFPREDPKSEDAMERILARVTALSPGEREWLDAVLAAILRRPEAQRRIS</sequence>
<evidence type="ECO:0000256" key="1">
    <source>
        <dbReference type="ARBA" id="ARBA00023125"/>
    </source>
</evidence>
<name>A0A1Y6CS80_9PROT</name>
<dbReference type="InterPro" id="IPR001387">
    <property type="entry name" value="Cro/C1-type_HTH"/>
</dbReference>
<evidence type="ECO:0000313" key="3">
    <source>
        <dbReference type="EMBL" id="SMF84126.1"/>
    </source>
</evidence>
<dbReference type="PANTHER" id="PTHR46558">
    <property type="entry name" value="TRACRIPTIONAL REGULATORY PROTEIN-RELATED-RELATED"/>
    <property type="match status" value="1"/>
</dbReference>
<accession>A0A1Y6CS80</accession>
<dbReference type="EMBL" id="FWZX01000053">
    <property type="protein sequence ID" value="SMF84126.1"/>
    <property type="molecule type" value="Genomic_DNA"/>
</dbReference>
<dbReference type="CDD" id="cd00093">
    <property type="entry name" value="HTH_XRE"/>
    <property type="match status" value="1"/>
</dbReference>
<dbReference type="Proteomes" id="UP000192917">
    <property type="component" value="Unassembled WGS sequence"/>
</dbReference>
<dbReference type="Gene3D" id="1.10.260.40">
    <property type="entry name" value="lambda repressor-like DNA-binding domains"/>
    <property type="match status" value="1"/>
</dbReference>
<dbReference type="AlphaFoldDB" id="A0A1Y6CS80"/>
<gene>
    <name evidence="3" type="ORF">SAMN05428998_1537</name>
</gene>
<dbReference type="InterPro" id="IPR010982">
    <property type="entry name" value="Lambda_DNA-bd_dom_sf"/>
</dbReference>
<proteinExistence type="predicted"/>
<evidence type="ECO:0000313" key="4">
    <source>
        <dbReference type="Proteomes" id="UP000192917"/>
    </source>
</evidence>
<dbReference type="RefSeq" id="WP_085127289.1">
    <property type="nucleotide sequence ID" value="NZ_FWZX01000053.1"/>
</dbReference>
<evidence type="ECO:0000259" key="2">
    <source>
        <dbReference type="PROSITE" id="PS50943"/>
    </source>
</evidence>
<organism evidence="3 4">
    <name type="scientific">Tistlia consotensis USBA 355</name>
    <dbReference type="NCBI Taxonomy" id="560819"/>
    <lineage>
        <taxon>Bacteria</taxon>
        <taxon>Pseudomonadati</taxon>
        <taxon>Pseudomonadota</taxon>
        <taxon>Alphaproteobacteria</taxon>
        <taxon>Rhodospirillales</taxon>
        <taxon>Rhodovibrionaceae</taxon>
        <taxon>Tistlia</taxon>
    </lineage>
</organism>
<dbReference type="GO" id="GO:0003677">
    <property type="term" value="F:DNA binding"/>
    <property type="evidence" value="ECO:0007669"/>
    <property type="project" value="UniProtKB-KW"/>
</dbReference>
<feature type="domain" description="HTH cro/C1-type" evidence="2">
    <location>
        <begin position="11"/>
        <end position="65"/>
    </location>
</feature>
<dbReference type="SUPFAM" id="SSF47413">
    <property type="entry name" value="lambda repressor-like DNA-binding domains"/>
    <property type="match status" value="1"/>
</dbReference>
<dbReference type="PANTHER" id="PTHR46558:SF11">
    <property type="entry name" value="HTH-TYPE TRANSCRIPTIONAL REGULATOR XRE"/>
    <property type="match status" value="1"/>
</dbReference>